<dbReference type="Proteomes" id="UP000649955">
    <property type="component" value="Unassembled WGS sequence"/>
</dbReference>
<dbReference type="Gene3D" id="3.40.960.10">
    <property type="entry name" value="VSR Endonuclease"/>
    <property type="match status" value="1"/>
</dbReference>
<organism evidence="2 3">
    <name type="scientific">Amycolatopsis bullii</name>
    <dbReference type="NCBI Taxonomy" id="941987"/>
    <lineage>
        <taxon>Bacteria</taxon>
        <taxon>Bacillati</taxon>
        <taxon>Actinomycetota</taxon>
        <taxon>Actinomycetes</taxon>
        <taxon>Pseudonocardiales</taxon>
        <taxon>Pseudonocardiaceae</taxon>
        <taxon>Amycolatopsis</taxon>
    </lineage>
</organism>
<protein>
    <recommendedName>
        <fullName evidence="1">DUF559 domain-containing protein</fullName>
    </recommendedName>
</protein>
<dbReference type="InterPro" id="IPR007569">
    <property type="entry name" value="DUF559"/>
</dbReference>
<dbReference type="SUPFAM" id="SSF52980">
    <property type="entry name" value="Restriction endonuclease-like"/>
    <property type="match status" value="1"/>
</dbReference>
<feature type="domain" description="DUF559" evidence="1">
    <location>
        <begin position="227"/>
        <end position="287"/>
    </location>
</feature>
<evidence type="ECO:0000313" key="3">
    <source>
        <dbReference type="Proteomes" id="UP000649955"/>
    </source>
</evidence>
<dbReference type="Pfam" id="PF04480">
    <property type="entry name" value="DUF559"/>
    <property type="match status" value="1"/>
</dbReference>
<dbReference type="InterPro" id="IPR011335">
    <property type="entry name" value="Restrct_endonuc-II-like"/>
</dbReference>
<evidence type="ECO:0000259" key="1">
    <source>
        <dbReference type="Pfam" id="PF04480"/>
    </source>
</evidence>
<dbReference type="EMBL" id="BNAW01000016">
    <property type="protein sequence ID" value="GHG17349.1"/>
    <property type="molecule type" value="Genomic_DNA"/>
</dbReference>
<reference evidence="3" key="1">
    <citation type="journal article" date="2019" name="Int. J. Syst. Evol. Microbiol.">
        <title>The Global Catalogue of Microorganisms (GCM) 10K type strain sequencing project: providing services to taxonomists for standard genome sequencing and annotation.</title>
        <authorList>
            <consortium name="The Broad Institute Genomics Platform"/>
            <consortium name="The Broad Institute Genome Sequencing Center for Infectious Disease"/>
            <person name="Wu L."/>
            <person name="Ma J."/>
        </authorList>
    </citation>
    <scope>NUCLEOTIDE SEQUENCE [LARGE SCALE GENOMIC DNA]</scope>
    <source>
        <strain evidence="3">CGMCC 4.7680</strain>
    </source>
</reference>
<sequence length="306" mass="33395">MIDWGGPHGAVSRAEADKILGRRAVLKGLATGVLAQPWRGVLIHAADSLNLPTLAQAALIHVGPPAVLSGATSLALHGISAVADTTIQLSVPPEKRARSKPGLVVHRAEYQPADVLELKGLPVFSLDLALADHLCSGDDRTAFAGVDQAMAGLPDDHRQTLRKNVRDRLIDRRDRRGIHRAQMLLALATGKAESPPESILRLIVVEAGFPVPEAQLEITTVDGRRLYVLDIAWPELRIALEYDGFAAHEERHEHDAERDERMAGRGWVTIRATAVDLREPGRVLAELRDAFKLRSGHHACLERHHA</sequence>
<evidence type="ECO:0000313" key="2">
    <source>
        <dbReference type="EMBL" id="GHG17349.1"/>
    </source>
</evidence>
<gene>
    <name evidence="2" type="ORF">GCM10017567_39470</name>
</gene>
<proteinExistence type="predicted"/>
<accession>A0ABQ3KDP4</accession>
<keyword evidence="3" id="KW-1185">Reference proteome</keyword>
<comment type="caution">
    <text evidence="2">The sequence shown here is derived from an EMBL/GenBank/DDBJ whole genome shotgun (WGS) entry which is preliminary data.</text>
</comment>
<name>A0ABQ3KDP4_9PSEU</name>